<gene>
    <name evidence="1" type="ORF">C7C46_01925</name>
</gene>
<name>A0A2V4P0F2_9ACTN</name>
<evidence type="ECO:0000313" key="2">
    <source>
        <dbReference type="Proteomes" id="UP000248039"/>
    </source>
</evidence>
<proteinExistence type="predicted"/>
<dbReference type="RefSeq" id="WP_110664915.1">
    <property type="nucleotide sequence ID" value="NZ_PYBW01000008.1"/>
</dbReference>
<dbReference type="AlphaFoldDB" id="A0A2V4P0F2"/>
<accession>A0A2V4P0F2</accession>
<evidence type="ECO:0000313" key="1">
    <source>
        <dbReference type="EMBL" id="PYC88050.1"/>
    </source>
</evidence>
<dbReference type="OrthoDB" id="3293457at2"/>
<organism evidence="1 2">
    <name type="scientific">Streptomyces tateyamensis</name>
    <dbReference type="NCBI Taxonomy" id="565073"/>
    <lineage>
        <taxon>Bacteria</taxon>
        <taxon>Bacillati</taxon>
        <taxon>Actinomycetota</taxon>
        <taxon>Actinomycetes</taxon>
        <taxon>Kitasatosporales</taxon>
        <taxon>Streptomycetaceae</taxon>
        <taxon>Streptomyces</taxon>
    </lineage>
</organism>
<sequence>MIQDQLPTARALSDARKELRLRALLGEIQQVPSLSGARSTRRSWRLVTATAVVASGVCGWVAVGTLSGADPAYASWTPSPSAVAAAQVEELGQTCNQRLPHPPAEQPPAMAPVLAEQRGAFSAVLLGSPDRIAVCVSGKHSWIAGYTDSPTLDPGQVLAVTGNGGKTSGSDAARYVYGRLSPSGAAVTVETSDGRHVTASVRDGYYFAWWPSAADPTKIIAADSAGSTVASTQPALVPHS</sequence>
<dbReference type="EMBL" id="PYBW01000008">
    <property type="protein sequence ID" value="PYC88050.1"/>
    <property type="molecule type" value="Genomic_DNA"/>
</dbReference>
<keyword evidence="2" id="KW-1185">Reference proteome</keyword>
<protein>
    <submittedName>
        <fullName evidence="1">Uncharacterized protein</fullName>
    </submittedName>
</protein>
<dbReference type="Proteomes" id="UP000248039">
    <property type="component" value="Unassembled WGS sequence"/>
</dbReference>
<reference evidence="1 2" key="1">
    <citation type="submission" date="2018-03" db="EMBL/GenBank/DDBJ databases">
        <title>Bioinformatic expansion and discovery of thiopeptide antibiotics.</title>
        <authorList>
            <person name="Schwalen C.J."/>
            <person name="Hudson G.A."/>
            <person name="Mitchell D.A."/>
        </authorList>
    </citation>
    <scope>NUCLEOTIDE SEQUENCE [LARGE SCALE GENOMIC DNA]</scope>
    <source>
        <strain evidence="1 2">ATCC 21389</strain>
    </source>
</reference>
<comment type="caution">
    <text evidence="1">The sequence shown here is derived from an EMBL/GenBank/DDBJ whole genome shotgun (WGS) entry which is preliminary data.</text>
</comment>